<dbReference type="KEGG" id="paco:AACT_0964"/>
<dbReference type="Proteomes" id="UP000503483">
    <property type="component" value="Chromosome"/>
</dbReference>
<dbReference type="SUPFAM" id="SSF81301">
    <property type="entry name" value="Nucleotidyltransferase"/>
    <property type="match status" value="1"/>
</dbReference>
<organism evidence="2 3">
    <name type="scientific">Arcobacter acticola</name>
    <dbReference type="NCBI Taxonomy" id="1849015"/>
    <lineage>
        <taxon>Bacteria</taxon>
        <taxon>Pseudomonadati</taxon>
        <taxon>Campylobacterota</taxon>
        <taxon>Epsilonproteobacteria</taxon>
        <taxon>Campylobacterales</taxon>
        <taxon>Arcobacteraceae</taxon>
        <taxon>Arcobacter</taxon>
    </lineage>
</organism>
<evidence type="ECO:0000313" key="3">
    <source>
        <dbReference type="Proteomes" id="UP000503483"/>
    </source>
</evidence>
<accession>A0A6M8EFI1</accession>
<dbReference type="CDD" id="cd05403">
    <property type="entry name" value="NT_KNTase_like"/>
    <property type="match status" value="1"/>
</dbReference>
<sequence length="96" mass="11071">MRLEKIVIGKIKDAVYESFGNVNIYLFGSRTDDMKKGGDIDIAIDVNLTATQFRKNKIKFLVNLFKKDFDLKIDIVNYNTKDSLLKKQIEKNAILI</sequence>
<reference evidence="2 3" key="1">
    <citation type="submission" date="2019-08" db="EMBL/GenBank/DDBJ databases">
        <title>Complete genome sequence of Arcobacter acticola.</title>
        <authorList>
            <person name="Miller W."/>
        </authorList>
    </citation>
    <scope>NUCLEOTIDE SEQUENCE [LARGE SCALE GENOMIC DNA]</scope>
    <source>
        <strain evidence="2 3">KCTC 52212</strain>
    </source>
</reference>
<dbReference type="Pfam" id="PF18765">
    <property type="entry name" value="Polbeta"/>
    <property type="match status" value="1"/>
</dbReference>
<name>A0A6M8EFI1_9BACT</name>
<dbReference type="Gene3D" id="3.30.460.10">
    <property type="entry name" value="Beta Polymerase, domain 2"/>
    <property type="match status" value="1"/>
</dbReference>
<dbReference type="InterPro" id="IPR041633">
    <property type="entry name" value="Polbeta"/>
</dbReference>
<dbReference type="InterPro" id="IPR043519">
    <property type="entry name" value="NT_sf"/>
</dbReference>
<dbReference type="EMBL" id="CP042652">
    <property type="protein sequence ID" value="QKE28156.1"/>
    <property type="molecule type" value="Genomic_DNA"/>
</dbReference>
<evidence type="ECO:0000313" key="2">
    <source>
        <dbReference type="EMBL" id="QKE28156.1"/>
    </source>
</evidence>
<feature type="domain" description="Polymerase beta nucleotidyltransferase" evidence="1">
    <location>
        <begin position="12"/>
        <end position="96"/>
    </location>
</feature>
<evidence type="ECO:0000259" key="1">
    <source>
        <dbReference type="Pfam" id="PF18765"/>
    </source>
</evidence>
<keyword evidence="2" id="KW-0808">Transferase</keyword>
<keyword evidence="3" id="KW-1185">Reference proteome</keyword>
<dbReference type="RefSeq" id="WP_172125486.1">
    <property type="nucleotide sequence ID" value="NZ_CP042652.1"/>
</dbReference>
<dbReference type="AlphaFoldDB" id="A0A6M8EFI1"/>
<proteinExistence type="predicted"/>
<gene>
    <name evidence="2" type="ORF">AACT_0964</name>
</gene>
<protein>
    <submittedName>
        <fullName evidence="2">Nucleotidyltransferase domain-containing protein</fullName>
    </submittedName>
</protein>
<dbReference type="GO" id="GO:0016740">
    <property type="term" value="F:transferase activity"/>
    <property type="evidence" value="ECO:0007669"/>
    <property type="project" value="UniProtKB-KW"/>
</dbReference>